<organism evidence="1">
    <name type="scientific">Ganoderma boninense</name>
    <dbReference type="NCBI Taxonomy" id="34458"/>
    <lineage>
        <taxon>Eukaryota</taxon>
        <taxon>Fungi</taxon>
        <taxon>Dikarya</taxon>
        <taxon>Basidiomycota</taxon>
        <taxon>Agaricomycotina</taxon>
        <taxon>Agaricomycetes</taxon>
        <taxon>Polyporales</taxon>
        <taxon>Polyporaceae</taxon>
        <taxon>Ganoderma</taxon>
    </lineage>
</organism>
<sequence length="82" mass="9378">MTVVSDKGSETGKMIEFQTILRQDAAPEIPEDEFKPWVQVQSKHNTPIEGFWPWLRQGEGHNIRDVILSGAAIFNFNDELHV</sequence>
<dbReference type="EMBL" id="LR725116">
    <property type="protein sequence ID" value="VWO95801.1"/>
    <property type="molecule type" value="Genomic_DNA"/>
</dbReference>
<reference evidence="1" key="1">
    <citation type="submission" date="2019-10" db="EMBL/GenBank/DDBJ databases">
        <authorList>
            <person name="Nor Muhammad N."/>
        </authorList>
    </citation>
    <scope>NUCLEOTIDE SEQUENCE</scope>
</reference>
<evidence type="ECO:0000313" key="1">
    <source>
        <dbReference type="EMBL" id="VWO95801.1"/>
    </source>
</evidence>
<proteinExistence type="predicted"/>
<gene>
    <name evidence="1" type="primary">I1RM09</name>
</gene>
<dbReference type="AlphaFoldDB" id="A0A5K1JV77"/>
<accession>A0A5K1JV77</accession>
<protein>
    <submittedName>
        <fullName evidence="1">Phosphatase tensin-type domain-containing protein</fullName>
    </submittedName>
</protein>
<name>A0A5K1JV77_9APHY</name>